<evidence type="ECO:0000313" key="7">
    <source>
        <dbReference type="EMBL" id="KOO02250.1"/>
    </source>
</evidence>
<feature type="transmembrane region" description="Helical" evidence="5">
    <location>
        <begin position="164"/>
        <end position="181"/>
    </location>
</feature>
<name>A0A0M0HJK3_VIBNE</name>
<feature type="transmembrane region" description="Helical" evidence="5">
    <location>
        <begin position="306"/>
        <end position="327"/>
    </location>
</feature>
<feature type="transmembrane region" description="Helical" evidence="5">
    <location>
        <begin position="54"/>
        <end position="74"/>
    </location>
</feature>
<keyword evidence="3 5" id="KW-1133">Transmembrane helix</keyword>
<evidence type="ECO:0000256" key="4">
    <source>
        <dbReference type="ARBA" id="ARBA00023136"/>
    </source>
</evidence>
<feature type="domain" description="O-antigen ligase-related" evidence="6">
    <location>
        <begin position="193"/>
        <end position="321"/>
    </location>
</feature>
<dbReference type="InterPro" id="IPR007016">
    <property type="entry name" value="O-antigen_ligase-rel_domated"/>
</dbReference>
<comment type="caution">
    <text evidence="7">The sequence shown here is derived from an EMBL/GenBank/DDBJ whole genome shotgun (WGS) entry which is preliminary data.</text>
</comment>
<proteinExistence type="predicted"/>
<evidence type="ECO:0000256" key="1">
    <source>
        <dbReference type="ARBA" id="ARBA00004141"/>
    </source>
</evidence>
<dbReference type="EMBL" id="LHPJ01000018">
    <property type="protein sequence ID" value="KOO02250.1"/>
    <property type="molecule type" value="Genomic_DNA"/>
</dbReference>
<feature type="transmembrane region" description="Helical" evidence="5">
    <location>
        <begin position="188"/>
        <end position="204"/>
    </location>
</feature>
<evidence type="ECO:0000256" key="5">
    <source>
        <dbReference type="SAM" id="Phobius"/>
    </source>
</evidence>
<evidence type="ECO:0000256" key="3">
    <source>
        <dbReference type="ARBA" id="ARBA00022989"/>
    </source>
</evidence>
<dbReference type="PATRIC" id="fig|693.5.peg.3320"/>
<accession>A0A0M0HJK3</accession>
<keyword evidence="2 5" id="KW-0812">Transmembrane</keyword>
<evidence type="ECO:0000256" key="2">
    <source>
        <dbReference type="ARBA" id="ARBA00022692"/>
    </source>
</evidence>
<dbReference type="PANTHER" id="PTHR37422:SF13">
    <property type="entry name" value="LIPOPOLYSACCHARIDE BIOSYNTHESIS PROTEIN PA4999-RELATED"/>
    <property type="match status" value="1"/>
</dbReference>
<evidence type="ECO:0000313" key="8">
    <source>
        <dbReference type="Proteomes" id="UP000037515"/>
    </source>
</evidence>
<dbReference type="Pfam" id="PF04932">
    <property type="entry name" value="Wzy_C"/>
    <property type="match status" value="1"/>
</dbReference>
<protein>
    <recommendedName>
        <fullName evidence="6">O-antigen ligase-related domain-containing protein</fullName>
    </recommendedName>
</protein>
<gene>
    <name evidence="7" type="ORF">AKJ17_16305</name>
</gene>
<sequence length="379" mass="43000">MFKTKINFIAFAYIFSIINFPLELNGSSILTKLFPILLLFILPLVRMVNKKPVYLLRGSALFFGFQSAILISVIVNGGSYIFFFNFFLLSLGVLLYFGCFEPTERMDALIEFLKSVVFFSCIVSIAAIFNYHLYELATKLFFIIPTPYYESQGQVGSFYPNPNLFGNMTAIVSSIAVFLYKNNFFKKIQFLIIMGLLLIGIVYSGSRMSLAVFVLSIFYLLAPRLVLCQLRNGLVFLITYSLLIATTFLFGMLADHIELNFRDVIWDAAFSLIMENPLSGIGLAKLPEHLYLVNSLIEQGQAANNFIIGFIAENGIIAFGILSLFFLKSFIRKGKLSSLSLEIPFCFLLVSQFSESFYTYVGSYVILMMSFLIVRKYEK</sequence>
<feature type="transmembrane region" description="Helical" evidence="5">
    <location>
        <begin position="357"/>
        <end position="374"/>
    </location>
</feature>
<reference evidence="8" key="1">
    <citation type="submission" date="2015-08" db="EMBL/GenBank/DDBJ databases">
        <title>Vibrio galatheae sp. nov., a novel member of the Vibrionaceae family isolated from the Solomon Islands.</title>
        <authorList>
            <person name="Giubergia S."/>
            <person name="Machado H."/>
            <person name="Mateiu R.V."/>
            <person name="Gram L."/>
        </authorList>
    </citation>
    <scope>NUCLEOTIDE SEQUENCE [LARGE SCALE GENOMIC DNA]</scope>
    <source>
        <strain evidence="8">DSM 19584</strain>
    </source>
</reference>
<dbReference type="STRING" id="693.AKJ17_16305"/>
<feature type="transmembrane region" description="Helical" evidence="5">
    <location>
        <begin position="210"/>
        <end position="227"/>
    </location>
</feature>
<comment type="subcellular location">
    <subcellularLocation>
        <location evidence="1">Membrane</location>
        <topology evidence="1">Multi-pass membrane protein</topology>
    </subcellularLocation>
</comment>
<feature type="transmembrane region" description="Helical" evidence="5">
    <location>
        <begin position="334"/>
        <end position="351"/>
    </location>
</feature>
<dbReference type="AlphaFoldDB" id="A0A0M0HJK3"/>
<keyword evidence="8" id="KW-1185">Reference proteome</keyword>
<dbReference type="RefSeq" id="WP_053396881.1">
    <property type="nucleotide sequence ID" value="NZ_LHPJ01000018.1"/>
</dbReference>
<dbReference type="PANTHER" id="PTHR37422">
    <property type="entry name" value="TEICHURONIC ACID BIOSYNTHESIS PROTEIN TUAE"/>
    <property type="match status" value="1"/>
</dbReference>
<keyword evidence="4 5" id="KW-0472">Membrane</keyword>
<organism evidence="7 8">
    <name type="scientific">Vibrio nereis</name>
    <dbReference type="NCBI Taxonomy" id="693"/>
    <lineage>
        <taxon>Bacteria</taxon>
        <taxon>Pseudomonadati</taxon>
        <taxon>Pseudomonadota</taxon>
        <taxon>Gammaproteobacteria</taxon>
        <taxon>Vibrionales</taxon>
        <taxon>Vibrionaceae</taxon>
        <taxon>Vibrio</taxon>
    </lineage>
</organism>
<feature type="transmembrane region" description="Helical" evidence="5">
    <location>
        <begin position="234"/>
        <end position="254"/>
    </location>
</feature>
<feature type="transmembrane region" description="Helical" evidence="5">
    <location>
        <begin position="112"/>
        <end position="133"/>
    </location>
</feature>
<dbReference type="Proteomes" id="UP000037515">
    <property type="component" value="Unassembled WGS sequence"/>
</dbReference>
<feature type="transmembrane region" description="Helical" evidence="5">
    <location>
        <begin position="28"/>
        <end position="45"/>
    </location>
</feature>
<feature type="transmembrane region" description="Helical" evidence="5">
    <location>
        <begin position="7"/>
        <end position="22"/>
    </location>
</feature>
<dbReference type="GO" id="GO:0016020">
    <property type="term" value="C:membrane"/>
    <property type="evidence" value="ECO:0007669"/>
    <property type="project" value="UniProtKB-SubCell"/>
</dbReference>
<dbReference type="InterPro" id="IPR051533">
    <property type="entry name" value="WaaL-like"/>
</dbReference>
<feature type="transmembrane region" description="Helical" evidence="5">
    <location>
        <begin position="80"/>
        <end position="100"/>
    </location>
</feature>
<evidence type="ECO:0000259" key="6">
    <source>
        <dbReference type="Pfam" id="PF04932"/>
    </source>
</evidence>